<evidence type="ECO:0000256" key="5">
    <source>
        <dbReference type="ARBA" id="ARBA00022759"/>
    </source>
</evidence>
<evidence type="ECO:0000256" key="7">
    <source>
        <dbReference type="ARBA" id="ARBA00022918"/>
    </source>
</evidence>
<accession>A0ABR3IHY1</accession>
<protein>
    <recommendedName>
        <fullName evidence="1">RNA-directed DNA polymerase</fullName>
        <ecNumber evidence="1">2.7.7.49</ecNumber>
    </recommendedName>
</protein>
<dbReference type="CDD" id="cd09274">
    <property type="entry name" value="RNase_HI_RT_Ty3"/>
    <property type="match status" value="1"/>
</dbReference>
<evidence type="ECO:0000256" key="9">
    <source>
        <dbReference type="SAM" id="MobiDB-lite"/>
    </source>
</evidence>
<dbReference type="InterPro" id="IPR041588">
    <property type="entry name" value="Integrase_H2C2"/>
</dbReference>
<dbReference type="Gene3D" id="1.10.340.70">
    <property type="match status" value="1"/>
</dbReference>
<dbReference type="PANTHER" id="PTHR37984:SF5">
    <property type="entry name" value="PROTEIN NYNRIN-LIKE"/>
    <property type="match status" value="1"/>
</dbReference>
<dbReference type="Proteomes" id="UP001549920">
    <property type="component" value="Unassembled WGS sequence"/>
</dbReference>
<evidence type="ECO:0000256" key="2">
    <source>
        <dbReference type="ARBA" id="ARBA00022679"/>
    </source>
</evidence>
<dbReference type="InterPro" id="IPR043128">
    <property type="entry name" value="Rev_trsase/Diguanyl_cyclase"/>
</dbReference>
<dbReference type="SUPFAM" id="SSF50630">
    <property type="entry name" value="Acid proteases"/>
    <property type="match status" value="1"/>
</dbReference>
<dbReference type="PROSITE" id="PS50994">
    <property type="entry name" value="INTEGRASE"/>
    <property type="match status" value="1"/>
</dbReference>
<evidence type="ECO:0000256" key="8">
    <source>
        <dbReference type="SAM" id="Coils"/>
    </source>
</evidence>
<keyword evidence="2" id="KW-0808">Transferase</keyword>
<reference evidence="11 12" key="1">
    <citation type="submission" date="2024-06" db="EMBL/GenBank/DDBJ databases">
        <title>A chromosome-level genome assembly of beet webworm, Loxostege sticticalis.</title>
        <authorList>
            <person name="Zhang Y."/>
        </authorList>
    </citation>
    <scope>NUCLEOTIDE SEQUENCE [LARGE SCALE GENOMIC DNA]</scope>
    <source>
        <strain evidence="11">AQ026</strain>
        <tissue evidence="11">Whole body</tissue>
    </source>
</reference>
<dbReference type="InterPro" id="IPR050951">
    <property type="entry name" value="Retrovirus_Pol_polyprotein"/>
</dbReference>
<dbReference type="PANTHER" id="PTHR37984">
    <property type="entry name" value="PROTEIN CBG26694"/>
    <property type="match status" value="1"/>
</dbReference>
<dbReference type="EC" id="2.7.7.49" evidence="1"/>
<dbReference type="InterPro" id="IPR012337">
    <property type="entry name" value="RNaseH-like_sf"/>
</dbReference>
<dbReference type="Gene3D" id="3.30.70.270">
    <property type="match status" value="1"/>
</dbReference>
<keyword evidence="5" id="KW-0255">Endonuclease</keyword>
<keyword evidence="8" id="KW-0175">Coiled coil</keyword>
<sequence length="1189" mass="134597">MAQQTKLYALTEDILEKLVTQLAAPSRAAETTSGSFTTCSYTYDGRKSADVVEAFLSAVNIFKRRERIPDQAALEELPLLLKDEAGIWWQGVKGEIDTWEKFQMRLRDTFAPKKEAYLIFHEITQIKQGRDISTEDFIRHKRFLFSQLSNPALTETLQLDILYGILSLEIRDKIPRASVKTFDELIKAARAAEHVMTEMVSETAAEMNQPVSKPGGQKKRCKFCKNLGHTIETCRKKQFAEDKKQANESRSQNTAVAITQAPSPSTPKFSCYGCGAPGVVRSNCSTCHKSKERSTSDIGVYAIDTPTDSRDRPMIYFEIGDIVTSAFIDSGAKTSIASYALYMKLKSKGYRFKEVDVGVTLADGIKRKQNVLVTKVPVKFHSKTVLTTFLVFPEARNNHSLLGVGFLQDSHMVLNLPQNTFYFLEDPEKEIELYEEGFITFNENICLAPVTATESMSSVSAKSNAAQVSGGMRPFKLRIDEEGAVFPDEKRPCTRLFDGYSPVMDALFEDARNSLSDYDQMALDSDLFPDVGIASVDVQQESSLTERFVPNFAKISEPLTRLTKKSTPWKWGEEQENAFKELRKLLTSPPVLAQADETKPFILKTDASNYAIGAVLVQGEGEKEHPVEYASRLLTAAERNYNTTEREALAVIWAINKFRGYIEGTKITVLTDHQALKWLMSLKSPTGRLARWALQLQPYDITIKYITGKTNVVADSLSRPACKDDTEDTCGICSVAVDLPRKDEKEIREEQFKDEYIDKIAKCLEGETEEEAEYWSRKGYFMSNGLLYRYDPDNKGDNGLLVVPKHEQDKVIRTYHDEATAGHYSAEKTIERITRRYFWKGMRGQIEAYVRKCLHCQRYKATNQKQSGLLQTTASNQRFEVVAFDLFGPLPRTPNNHSWIFIVEDVATRWVELFAMQHATAEECAKILLNEIILRYGTPRRFLSDNGSQFVSSVMQQLTFCLNIHHGLTPVYHPETNPVERRNRDLKTQLAILVEDDHTTWSDKLPSIRFAMNTVVCSSTGFSPAYLTFGRNLRTPDDVEHDLRQIVQSDNFIADITPKLLLMANTLKRAKEVQEMKEEKRKEYVDKMRKPRPSYAVGDPVLVDTHALSKSSQGFSAKLAPRRDGPYIIKRRHGPSSYEIVNADTNEVAGIYHASALRHFQADAGAPLPKPSAPIRKRGRPRKNDLQRQ</sequence>
<dbReference type="Pfam" id="PF17921">
    <property type="entry name" value="Integrase_H2C2"/>
    <property type="match status" value="1"/>
</dbReference>
<evidence type="ECO:0000256" key="1">
    <source>
        <dbReference type="ARBA" id="ARBA00012493"/>
    </source>
</evidence>
<name>A0ABR3IHY1_LOXSC</name>
<dbReference type="Gene3D" id="2.40.70.10">
    <property type="entry name" value="Acid Proteases"/>
    <property type="match status" value="1"/>
</dbReference>
<dbReference type="SUPFAM" id="SSF53098">
    <property type="entry name" value="Ribonuclease H-like"/>
    <property type="match status" value="1"/>
</dbReference>
<dbReference type="CDD" id="cd00303">
    <property type="entry name" value="retropepsin_like"/>
    <property type="match status" value="1"/>
</dbReference>
<dbReference type="Gene3D" id="3.30.420.10">
    <property type="entry name" value="Ribonuclease H-like superfamily/Ribonuclease H"/>
    <property type="match status" value="1"/>
</dbReference>
<comment type="caution">
    <text evidence="11">The sequence shown here is derived from an EMBL/GenBank/DDBJ whole genome shotgun (WGS) entry which is preliminary data.</text>
</comment>
<dbReference type="Gene3D" id="3.10.20.370">
    <property type="match status" value="1"/>
</dbReference>
<feature type="domain" description="Integrase catalytic" evidence="10">
    <location>
        <begin position="873"/>
        <end position="1032"/>
    </location>
</feature>
<evidence type="ECO:0000256" key="4">
    <source>
        <dbReference type="ARBA" id="ARBA00022722"/>
    </source>
</evidence>
<feature type="compositionally biased region" description="Polar residues" evidence="9">
    <location>
        <begin position="248"/>
        <end position="264"/>
    </location>
</feature>
<feature type="coiled-coil region" evidence="8">
    <location>
        <begin position="1063"/>
        <end position="1090"/>
    </location>
</feature>
<dbReference type="InterPro" id="IPR045358">
    <property type="entry name" value="Ty3_capsid"/>
</dbReference>
<dbReference type="InterPro" id="IPR043502">
    <property type="entry name" value="DNA/RNA_pol_sf"/>
</dbReference>
<proteinExistence type="predicted"/>
<evidence type="ECO:0000256" key="6">
    <source>
        <dbReference type="ARBA" id="ARBA00022801"/>
    </source>
</evidence>
<dbReference type="InterPro" id="IPR041373">
    <property type="entry name" value="RT_RNaseH"/>
</dbReference>
<dbReference type="InterPro" id="IPR036397">
    <property type="entry name" value="RNaseH_sf"/>
</dbReference>
<dbReference type="Pfam" id="PF00665">
    <property type="entry name" value="rve"/>
    <property type="match status" value="1"/>
</dbReference>
<keyword evidence="12" id="KW-1185">Reference proteome</keyword>
<dbReference type="Pfam" id="PF17917">
    <property type="entry name" value="RT_RNaseH"/>
    <property type="match status" value="1"/>
</dbReference>
<evidence type="ECO:0000256" key="3">
    <source>
        <dbReference type="ARBA" id="ARBA00022695"/>
    </source>
</evidence>
<keyword evidence="7" id="KW-0695">RNA-directed DNA polymerase</keyword>
<dbReference type="SUPFAM" id="SSF56672">
    <property type="entry name" value="DNA/RNA polymerases"/>
    <property type="match status" value="1"/>
</dbReference>
<dbReference type="InterPro" id="IPR001584">
    <property type="entry name" value="Integrase_cat-core"/>
</dbReference>
<keyword evidence="4" id="KW-0540">Nuclease</keyword>
<keyword evidence="6" id="KW-0378">Hydrolase</keyword>
<evidence type="ECO:0000313" key="12">
    <source>
        <dbReference type="Proteomes" id="UP001549920"/>
    </source>
</evidence>
<keyword evidence="3" id="KW-0548">Nucleotidyltransferase</keyword>
<gene>
    <name evidence="11" type="ORF">ABMA27_011896</name>
</gene>
<organism evidence="11 12">
    <name type="scientific">Loxostege sticticalis</name>
    <name type="common">Beet webworm moth</name>
    <dbReference type="NCBI Taxonomy" id="481309"/>
    <lineage>
        <taxon>Eukaryota</taxon>
        <taxon>Metazoa</taxon>
        <taxon>Ecdysozoa</taxon>
        <taxon>Arthropoda</taxon>
        <taxon>Hexapoda</taxon>
        <taxon>Insecta</taxon>
        <taxon>Pterygota</taxon>
        <taxon>Neoptera</taxon>
        <taxon>Endopterygota</taxon>
        <taxon>Lepidoptera</taxon>
        <taxon>Glossata</taxon>
        <taxon>Ditrysia</taxon>
        <taxon>Pyraloidea</taxon>
        <taxon>Crambidae</taxon>
        <taxon>Pyraustinae</taxon>
        <taxon>Loxostege</taxon>
    </lineage>
</organism>
<evidence type="ECO:0000259" key="10">
    <source>
        <dbReference type="PROSITE" id="PS50994"/>
    </source>
</evidence>
<dbReference type="InterPro" id="IPR021109">
    <property type="entry name" value="Peptidase_aspartic_dom_sf"/>
</dbReference>
<feature type="region of interest" description="Disordered" evidence="9">
    <location>
        <begin position="243"/>
        <end position="264"/>
    </location>
</feature>
<feature type="region of interest" description="Disordered" evidence="9">
    <location>
        <begin position="1162"/>
        <end position="1189"/>
    </location>
</feature>
<dbReference type="Pfam" id="PF19259">
    <property type="entry name" value="Ty3_capsid"/>
    <property type="match status" value="1"/>
</dbReference>
<dbReference type="EMBL" id="JBEUOH010000003">
    <property type="protein sequence ID" value="KAL0895875.1"/>
    <property type="molecule type" value="Genomic_DNA"/>
</dbReference>
<evidence type="ECO:0000313" key="11">
    <source>
        <dbReference type="EMBL" id="KAL0895875.1"/>
    </source>
</evidence>